<evidence type="ECO:0000256" key="3">
    <source>
        <dbReference type="PROSITE-ProRule" id="PRU00302"/>
    </source>
</evidence>
<keyword evidence="3" id="KW-0768">Sushi</keyword>
<dbReference type="Gene3D" id="2.10.70.10">
    <property type="entry name" value="Complement Module, domain 1"/>
    <property type="match status" value="1"/>
</dbReference>
<name>A0A8B8AUA4_CRAVI</name>
<protein>
    <submittedName>
        <fullName evidence="7">Uncharacterized protein LOC111105033</fullName>
    </submittedName>
</protein>
<proteinExistence type="predicted"/>
<dbReference type="Pfam" id="PF00084">
    <property type="entry name" value="Sushi"/>
    <property type="match status" value="1"/>
</dbReference>
<keyword evidence="2" id="KW-1015">Disulfide bond</keyword>
<dbReference type="Pfam" id="PF00059">
    <property type="entry name" value="Lectin_C"/>
    <property type="match status" value="1"/>
</dbReference>
<dbReference type="OrthoDB" id="6133475at2759"/>
<dbReference type="RefSeq" id="XP_022294917.1">
    <property type="nucleotide sequence ID" value="XM_022439209.1"/>
</dbReference>
<accession>A0A8B8AUA4</accession>
<dbReference type="InterPro" id="IPR035976">
    <property type="entry name" value="Sushi/SCR/CCP_sf"/>
</dbReference>
<dbReference type="InterPro" id="IPR000436">
    <property type="entry name" value="Sushi_SCR_CCP_dom"/>
</dbReference>
<evidence type="ECO:0000313" key="7">
    <source>
        <dbReference type="RefSeq" id="XP_022294917.1"/>
    </source>
</evidence>
<evidence type="ECO:0000259" key="5">
    <source>
        <dbReference type="PROSITE" id="PS50923"/>
    </source>
</evidence>
<dbReference type="CDD" id="cd00033">
    <property type="entry name" value="CCP"/>
    <property type="match status" value="1"/>
</dbReference>
<dbReference type="InterPro" id="IPR016187">
    <property type="entry name" value="CTDL_fold"/>
</dbReference>
<dbReference type="InterPro" id="IPR001304">
    <property type="entry name" value="C-type_lectin-like"/>
</dbReference>
<sequence length="229" mass="25818">MFQALLDNICQTLSCDNKTMCKGYSGCVPVLESKTCGSPPSVPNAEASPAGPFPVGHTHNYTCNYTPRNESYTTCQEDGKWSNAVFQCLIIGQNQSRALCSSMGFTVVGTSWCYFFNDTTLTYDMAKANCIDRGMEMPMIESESEWNALLEHIDFKNYWIGGYANDTGGVREWFWENHQKIGPFRPWADGKPDNTMDTISAIASFQRGWDDIPTNWLIPLMCEKKINFE</sequence>
<dbReference type="SUPFAM" id="SSF56436">
    <property type="entry name" value="C-type lectin-like"/>
    <property type="match status" value="1"/>
</dbReference>
<dbReference type="GeneID" id="111105033"/>
<evidence type="ECO:0000256" key="2">
    <source>
        <dbReference type="ARBA" id="ARBA00023157"/>
    </source>
</evidence>
<evidence type="ECO:0000313" key="6">
    <source>
        <dbReference type="Proteomes" id="UP000694844"/>
    </source>
</evidence>
<dbReference type="Proteomes" id="UP000694844">
    <property type="component" value="Chromosome 7"/>
</dbReference>
<comment type="caution">
    <text evidence="3">Lacks conserved residue(s) required for the propagation of feature annotation.</text>
</comment>
<evidence type="ECO:0000256" key="1">
    <source>
        <dbReference type="ARBA" id="ARBA00022729"/>
    </source>
</evidence>
<dbReference type="CDD" id="cd00037">
    <property type="entry name" value="CLECT"/>
    <property type="match status" value="1"/>
</dbReference>
<dbReference type="SUPFAM" id="SSF57535">
    <property type="entry name" value="Complement control module/SCR domain"/>
    <property type="match status" value="1"/>
</dbReference>
<dbReference type="InterPro" id="IPR016186">
    <property type="entry name" value="C-type_lectin-like/link_sf"/>
</dbReference>
<keyword evidence="6" id="KW-1185">Reference proteome</keyword>
<reference evidence="7" key="1">
    <citation type="submission" date="2025-08" db="UniProtKB">
        <authorList>
            <consortium name="RefSeq"/>
        </authorList>
    </citation>
    <scope>IDENTIFICATION</scope>
    <source>
        <tissue evidence="7">Whole sample</tissue>
    </source>
</reference>
<gene>
    <name evidence="7" type="primary">LOC111105033</name>
</gene>
<dbReference type="PROSITE" id="PS50923">
    <property type="entry name" value="SUSHI"/>
    <property type="match status" value="1"/>
</dbReference>
<evidence type="ECO:0000259" key="4">
    <source>
        <dbReference type="PROSITE" id="PS50041"/>
    </source>
</evidence>
<keyword evidence="1" id="KW-0732">Signal</keyword>
<dbReference type="PROSITE" id="PS50041">
    <property type="entry name" value="C_TYPE_LECTIN_2"/>
    <property type="match status" value="1"/>
</dbReference>
<dbReference type="KEGG" id="cvn:111105033"/>
<feature type="domain" description="Sushi" evidence="5">
    <location>
        <begin position="34"/>
        <end position="90"/>
    </location>
</feature>
<dbReference type="SMART" id="SM00034">
    <property type="entry name" value="CLECT"/>
    <property type="match status" value="1"/>
</dbReference>
<organism evidence="6 7">
    <name type="scientific">Crassostrea virginica</name>
    <name type="common">Eastern oyster</name>
    <dbReference type="NCBI Taxonomy" id="6565"/>
    <lineage>
        <taxon>Eukaryota</taxon>
        <taxon>Metazoa</taxon>
        <taxon>Spiralia</taxon>
        <taxon>Lophotrochozoa</taxon>
        <taxon>Mollusca</taxon>
        <taxon>Bivalvia</taxon>
        <taxon>Autobranchia</taxon>
        <taxon>Pteriomorphia</taxon>
        <taxon>Ostreida</taxon>
        <taxon>Ostreoidea</taxon>
        <taxon>Ostreidae</taxon>
        <taxon>Crassostrea</taxon>
    </lineage>
</organism>
<dbReference type="Gene3D" id="3.10.100.10">
    <property type="entry name" value="Mannose-Binding Protein A, subunit A"/>
    <property type="match status" value="1"/>
</dbReference>
<dbReference type="AlphaFoldDB" id="A0A8B8AUA4"/>
<feature type="domain" description="C-type lectin" evidence="4">
    <location>
        <begin position="109"/>
        <end position="223"/>
    </location>
</feature>
<dbReference type="SMART" id="SM00032">
    <property type="entry name" value="CCP"/>
    <property type="match status" value="1"/>
</dbReference>